<evidence type="ECO:0000313" key="4">
    <source>
        <dbReference type="Proteomes" id="UP001365405"/>
    </source>
</evidence>
<name>A0ABU9CF19_9BURK</name>
<feature type="domain" description="Type 4 fimbrial biogenesis protein PilX N-terminal" evidence="2">
    <location>
        <begin position="18"/>
        <end position="69"/>
    </location>
</feature>
<proteinExistence type="predicted"/>
<evidence type="ECO:0000256" key="1">
    <source>
        <dbReference type="SAM" id="Phobius"/>
    </source>
</evidence>
<keyword evidence="1" id="KW-0472">Membrane</keyword>
<keyword evidence="4" id="KW-1185">Reference proteome</keyword>
<dbReference type="Pfam" id="PF14341">
    <property type="entry name" value="PilX_N"/>
    <property type="match status" value="1"/>
</dbReference>
<comment type="caution">
    <text evidence="3">The sequence shown here is derived from an EMBL/GenBank/DDBJ whole genome shotgun (WGS) entry which is preliminary data.</text>
</comment>
<keyword evidence="1" id="KW-0812">Transmembrane</keyword>
<accession>A0ABU9CF19</accession>
<evidence type="ECO:0000259" key="2">
    <source>
        <dbReference type="Pfam" id="PF14341"/>
    </source>
</evidence>
<organism evidence="3 4">
    <name type="scientific">Pseudaquabacterium inlustre</name>
    <dbReference type="NCBI Taxonomy" id="2984192"/>
    <lineage>
        <taxon>Bacteria</taxon>
        <taxon>Pseudomonadati</taxon>
        <taxon>Pseudomonadota</taxon>
        <taxon>Betaproteobacteria</taxon>
        <taxon>Burkholderiales</taxon>
        <taxon>Sphaerotilaceae</taxon>
        <taxon>Pseudaquabacterium</taxon>
    </lineage>
</organism>
<sequence length="445" mass="46317">MNRCAPIRTRAARPHPPRGVAALTVVLVLVMAMMLGTLYLGRSLIFGQRSAANQVQGVMAREVAEAGIEWATGMLNSPFDIGGNCSFLTTTNTSFRKRYVLTRFADASNPSTDVVPATTTYPGCKITANGLSCSCPSVPASGSAVADLGSSVAPSFTVAFAAVAGDPEAVQVTAWGCNARAASCAPSTAADAEGHARIAVILKLRPLMRAVPSAPLTCGTTCTLSGSYNVVNRDIATNGILVNAGSAISSGNGISLTSLQGQPTANALVGNDSSLAALSSSDTTCSNSAMFNAYFGSTIEQYRNAPSTKVLSCTSASDCRSQINTAYADGWRAFYFASDLHLSGNNTYGSVTDPITIVTPNAIDINGNNEFWGLIFSNDAAWNDLGTGSAIIHGAQVSCAAYRNNGNGTLDYSPDALKNVRRLSGVMVRVPGSWRDFRVDTDTLP</sequence>
<protein>
    <submittedName>
        <fullName evidence="3">Pilus assembly PilX N-terminal domain-containing protein</fullName>
    </submittedName>
</protein>
<reference evidence="3 4" key="1">
    <citation type="submission" date="2024-04" db="EMBL/GenBank/DDBJ databases">
        <title>Novel species of the genus Ideonella isolated from streams.</title>
        <authorList>
            <person name="Lu H."/>
        </authorList>
    </citation>
    <scope>NUCLEOTIDE SEQUENCE [LARGE SCALE GENOMIC DNA]</scope>
    <source>
        <strain evidence="3 4">DXS22W</strain>
    </source>
</reference>
<keyword evidence="1" id="KW-1133">Transmembrane helix</keyword>
<dbReference type="InterPro" id="IPR025746">
    <property type="entry name" value="PilX_N_dom"/>
</dbReference>
<feature type="transmembrane region" description="Helical" evidence="1">
    <location>
        <begin position="20"/>
        <end position="40"/>
    </location>
</feature>
<gene>
    <name evidence="3" type="ORF">AACH10_09480</name>
</gene>
<dbReference type="RefSeq" id="WP_341410143.1">
    <property type="nucleotide sequence ID" value="NZ_JBBUTH010000004.1"/>
</dbReference>
<evidence type="ECO:0000313" key="3">
    <source>
        <dbReference type="EMBL" id="MEK8050468.1"/>
    </source>
</evidence>
<dbReference type="EMBL" id="JBBUTH010000004">
    <property type="protein sequence ID" value="MEK8050468.1"/>
    <property type="molecule type" value="Genomic_DNA"/>
</dbReference>
<dbReference type="Proteomes" id="UP001365405">
    <property type="component" value="Unassembled WGS sequence"/>
</dbReference>